<comment type="caution">
    <text evidence="1">The sequence shown here is derived from an EMBL/GenBank/DDBJ whole genome shotgun (WGS) entry which is preliminary data.</text>
</comment>
<sequence length="1094" mass="118763">MKGIDDDSPSLAECDDGKTSQAKWLQWAENTYKDESIRQAFKQPDLRAAIKQHSSSSERHSCMRMRVARLSAMFTAQLREGCKAGPCKVVFCRGNARYAGRLQRLGRAAVESLALELAQRAAESPEQADIQPHTDAQLGRSHAGQSSTHAGTSNVGGKERSFSQAFNARMRRALVGDRASNSRAAGSIHEPTVTVAEALLGTATKSGLAPGIKAAKTPPPQILSPPPPPPLTTLAAPPGAFGSESSVAIVRLDAQTAHSVIVIDGQLMRNTMQAVFGSADLLSQCFIEASDKQAPFSMDLPTALRFSMHAASKGAACIHALRPGIAEIDARLHKAEAAAAASNTRLSDSEADALARALGTTAMALALVVTQSACEDVDRAELQRRVGRLILRITYFTEPLSAAELAQGWQVRFARDSRMRRQWLRWWARMPAVVVQLWARPLQLDALDTVKQLGGLVTSDYEMAQRVAADPLRHAGALELLRLLSDANHALMRLGAGADSMAHAGMSQRLALPHGHIGFGRPSVVSLKEFRDRRLLACFDLRHELLRWIDAMRERNRQQQDDVNGICDDSSRGAAIASDRRTALNIFSPFAYPFLFGLADKIKLLAAEMHARMAQRYLGAHDRQAELVQQQRVLGIDSVAESEVYAGVQPQWPLLAVSTAAVSRASSPYLVLSVHRSRLLLDTVDMLSAARGRVRFPLKVRFIMGGEDGLDMGGVQKELFAQLLPQLLTPERGLFEVVAAGRGYLWPNAASPHSLADFETVGMLLGIAFANGITLDSATAPLAPMLAGLLAHSGPQQPARFASVPLAVFAERMQSSFPELVGGLLHLLQWDESNGSVEDIYCRSFEITVPDPLHVWHMRTVAAIGGETTGSAETARLALRPPFAHLPLPITADSADTVTFPLVDSGSSINVTAANRAQYVRRYLEFIAFEHARAQIDALRSGFMRAADSVVYRMLWPSELVVWLGGGGSGGSSANGVSNHGGMLNVSELQRIAGYDDEYTAVHPIVRRFWRVVGLFSQEQLRQLLAFVTASDRLPLGGYDNITFVIQRNGPHSDRLPTSLTCFGRLLLPAYESDPIMQSRLLTAIENSSGFGLV</sequence>
<name>A0ACC1ITS4_9FUNG</name>
<accession>A0ACC1ITS4</accession>
<organism evidence="1 2">
    <name type="scientific">Kickxella alabastrina</name>
    <dbReference type="NCBI Taxonomy" id="61397"/>
    <lineage>
        <taxon>Eukaryota</taxon>
        <taxon>Fungi</taxon>
        <taxon>Fungi incertae sedis</taxon>
        <taxon>Zoopagomycota</taxon>
        <taxon>Kickxellomycotina</taxon>
        <taxon>Kickxellomycetes</taxon>
        <taxon>Kickxellales</taxon>
        <taxon>Kickxellaceae</taxon>
        <taxon>Kickxella</taxon>
    </lineage>
</organism>
<keyword evidence="2" id="KW-1185">Reference proteome</keyword>
<evidence type="ECO:0000313" key="2">
    <source>
        <dbReference type="Proteomes" id="UP001150581"/>
    </source>
</evidence>
<reference evidence="1" key="1">
    <citation type="submission" date="2022-07" db="EMBL/GenBank/DDBJ databases">
        <title>Phylogenomic reconstructions and comparative analyses of Kickxellomycotina fungi.</title>
        <authorList>
            <person name="Reynolds N.K."/>
            <person name="Stajich J.E."/>
            <person name="Barry K."/>
            <person name="Grigoriev I.V."/>
            <person name="Crous P."/>
            <person name="Smith M.E."/>
        </authorList>
    </citation>
    <scope>NUCLEOTIDE SEQUENCE</scope>
    <source>
        <strain evidence="1">Benny 63K</strain>
    </source>
</reference>
<dbReference type="Proteomes" id="UP001150581">
    <property type="component" value="Unassembled WGS sequence"/>
</dbReference>
<gene>
    <name evidence="1" type="ORF">LPJ66_001239</name>
</gene>
<evidence type="ECO:0000313" key="1">
    <source>
        <dbReference type="EMBL" id="KAJ1900780.1"/>
    </source>
</evidence>
<proteinExistence type="predicted"/>
<dbReference type="EMBL" id="JANBPG010000060">
    <property type="protein sequence ID" value="KAJ1900780.1"/>
    <property type="molecule type" value="Genomic_DNA"/>
</dbReference>
<protein>
    <submittedName>
        <fullName evidence="1">Uncharacterized protein</fullName>
    </submittedName>
</protein>